<dbReference type="AlphaFoldDB" id="M7PQ55"/>
<dbReference type="InterPro" id="IPR016181">
    <property type="entry name" value="Acyl_CoA_acyltransferase"/>
</dbReference>
<dbReference type="STRING" id="1286106.MPL1_09587"/>
<accession>M7PQ55</accession>
<comment type="catalytic activity">
    <reaction evidence="7 8">
        <text>L-2,4-diaminobutanoate + acetyl-CoA = (2S)-4-acetamido-2-aminobutanoate + CoA + H(+)</text>
        <dbReference type="Rhea" id="RHEA:16901"/>
        <dbReference type="ChEBI" id="CHEBI:15378"/>
        <dbReference type="ChEBI" id="CHEBI:57287"/>
        <dbReference type="ChEBI" id="CHEBI:57288"/>
        <dbReference type="ChEBI" id="CHEBI:58761"/>
        <dbReference type="ChEBI" id="CHEBI:58929"/>
        <dbReference type="EC" id="2.3.1.178"/>
    </reaction>
</comment>
<keyword evidence="5 8" id="KW-0808">Transferase</keyword>
<dbReference type="PATRIC" id="fig|1286106.3.peg.1924"/>
<dbReference type="PIRSF" id="PIRSF037663">
    <property type="entry name" value="Acetyltransf_GNAT_prd"/>
    <property type="match status" value="1"/>
</dbReference>
<gene>
    <name evidence="8" type="primary">ectA</name>
    <name evidence="10" type="ORF">MPL1_09587</name>
</gene>
<evidence type="ECO:0000256" key="5">
    <source>
        <dbReference type="ARBA" id="ARBA00022679"/>
    </source>
</evidence>
<dbReference type="RefSeq" id="WP_009726887.1">
    <property type="nucleotide sequence ID" value="NZ_APHR01000051.1"/>
</dbReference>
<dbReference type="InterPro" id="IPR017255">
    <property type="entry name" value="AcTrfase_GNAT_prd"/>
</dbReference>
<evidence type="ECO:0000256" key="6">
    <source>
        <dbReference type="ARBA" id="ARBA00023315"/>
    </source>
</evidence>
<dbReference type="CDD" id="cd04301">
    <property type="entry name" value="NAT_SF"/>
    <property type="match status" value="1"/>
</dbReference>
<keyword evidence="11" id="KW-1185">Reference proteome</keyword>
<evidence type="ECO:0000256" key="4">
    <source>
        <dbReference type="ARBA" id="ARBA00017935"/>
    </source>
</evidence>
<evidence type="ECO:0000256" key="7">
    <source>
        <dbReference type="ARBA" id="ARBA00048924"/>
    </source>
</evidence>
<dbReference type="SUPFAM" id="SSF55729">
    <property type="entry name" value="Acyl-CoA N-acyltransferases (Nat)"/>
    <property type="match status" value="1"/>
</dbReference>
<dbReference type="eggNOG" id="COG1670">
    <property type="taxonomic scope" value="Bacteria"/>
</dbReference>
<sequence length="170" mass="19009">MVVPELNIKLRNPNAEDGHAVHALVERCKPLDPNSMYCNLLQSSHFADTAVAAELEDELVGFVSGYRIPQRPKTLFVWQVAVGANARGQGLAGRMLRAILTRPGNEDIQAIETTITPDNKASWALFESLARKLDCQIDSEVMFDKHKHFNGEHETEMLVKLGPFDSRKLK</sequence>
<dbReference type="InterPro" id="IPR000182">
    <property type="entry name" value="GNAT_dom"/>
</dbReference>
<dbReference type="Gene3D" id="3.40.630.30">
    <property type="match status" value="1"/>
</dbReference>
<evidence type="ECO:0000256" key="3">
    <source>
        <dbReference type="ARBA" id="ARBA00012355"/>
    </source>
</evidence>
<dbReference type="Proteomes" id="UP000012019">
    <property type="component" value="Unassembled WGS sequence"/>
</dbReference>
<evidence type="ECO:0000313" key="10">
    <source>
        <dbReference type="EMBL" id="EMR12594.1"/>
    </source>
</evidence>
<evidence type="ECO:0000256" key="8">
    <source>
        <dbReference type="RuleBase" id="RU365045"/>
    </source>
</evidence>
<organism evidence="10 11">
    <name type="scientific">Methylophaga lonarensis MPL</name>
    <dbReference type="NCBI Taxonomy" id="1286106"/>
    <lineage>
        <taxon>Bacteria</taxon>
        <taxon>Pseudomonadati</taxon>
        <taxon>Pseudomonadota</taxon>
        <taxon>Gammaproteobacteria</taxon>
        <taxon>Thiotrichales</taxon>
        <taxon>Piscirickettsiaceae</taxon>
        <taxon>Methylophaga</taxon>
    </lineage>
</organism>
<dbReference type="GO" id="GO:0033816">
    <property type="term" value="F:diaminobutyrate acetyltransferase activity"/>
    <property type="evidence" value="ECO:0007669"/>
    <property type="project" value="UniProtKB-EC"/>
</dbReference>
<comment type="similarity">
    <text evidence="2 8">Belongs to the acetyltransferase family. EctA subfamily.</text>
</comment>
<reference evidence="10 11" key="1">
    <citation type="journal article" date="2013" name="Genome Announc.">
        <title>Draft Genome Sequence of Methylophaga lonarensis MPLT, a Haloalkaliphilic (Non-Methane-Utilizing) Methylotroph.</title>
        <authorList>
            <person name="Shetty S.A."/>
            <person name="Marathe N.P."/>
            <person name="Munot H."/>
            <person name="Antony C.P."/>
            <person name="Dhotre D.P."/>
            <person name="Murrell J.C."/>
            <person name="Shouche Y.S."/>
        </authorList>
    </citation>
    <scope>NUCLEOTIDE SEQUENCE [LARGE SCALE GENOMIC DNA]</scope>
    <source>
        <strain evidence="10 11">MPL</strain>
    </source>
</reference>
<dbReference type="OrthoDB" id="2436196at2"/>
<protein>
    <recommendedName>
        <fullName evidence="4 8">L-2,4-diaminobutyric acid acetyltransferase</fullName>
        <shortName evidence="8">DABA acetyltransferase</shortName>
        <ecNumber evidence="3 8">2.3.1.178</ecNumber>
    </recommendedName>
</protein>
<dbReference type="EMBL" id="APHR01000051">
    <property type="protein sequence ID" value="EMR12594.1"/>
    <property type="molecule type" value="Genomic_DNA"/>
</dbReference>
<proteinExistence type="inferred from homology"/>
<evidence type="ECO:0000256" key="1">
    <source>
        <dbReference type="ARBA" id="ARBA00004978"/>
    </source>
</evidence>
<evidence type="ECO:0000256" key="2">
    <source>
        <dbReference type="ARBA" id="ARBA00010712"/>
    </source>
</evidence>
<dbReference type="PROSITE" id="PS51186">
    <property type="entry name" value="GNAT"/>
    <property type="match status" value="1"/>
</dbReference>
<evidence type="ECO:0000313" key="11">
    <source>
        <dbReference type="Proteomes" id="UP000012019"/>
    </source>
</evidence>
<feature type="domain" description="N-acetyltransferase" evidence="9">
    <location>
        <begin position="8"/>
        <end position="162"/>
    </location>
</feature>
<evidence type="ECO:0000259" key="9">
    <source>
        <dbReference type="PROSITE" id="PS51186"/>
    </source>
</evidence>
<dbReference type="EC" id="2.3.1.178" evidence="3 8"/>
<dbReference type="GO" id="GO:0019491">
    <property type="term" value="P:ectoine biosynthetic process"/>
    <property type="evidence" value="ECO:0007669"/>
    <property type="project" value="UniProtKB-UniPathway"/>
</dbReference>
<keyword evidence="6 8" id="KW-0012">Acyltransferase</keyword>
<dbReference type="NCBIfam" id="TIGR02406">
    <property type="entry name" value="ectoine_EctA"/>
    <property type="match status" value="1"/>
</dbReference>
<dbReference type="UniPathway" id="UPA00067">
    <property type="reaction ID" value="UER00122"/>
</dbReference>
<comment type="caution">
    <text evidence="10">The sequence shown here is derived from an EMBL/GenBank/DDBJ whole genome shotgun (WGS) entry which is preliminary data.</text>
</comment>
<dbReference type="Pfam" id="PF00583">
    <property type="entry name" value="Acetyltransf_1"/>
    <property type="match status" value="1"/>
</dbReference>
<name>M7PQ55_9GAMM</name>
<dbReference type="InterPro" id="IPR012772">
    <property type="entry name" value="Ectoine_EctA"/>
</dbReference>
<comment type="pathway">
    <text evidence="1 8">Amine and polyamine biosynthesis; ectoine biosynthesis; L-ectoine from L-aspartate 4-semialdehyde: step 2/3.</text>
</comment>
<comment type="function">
    <text evidence="8">Catalyzes the acetylation of L-2,4-diaminobutyrate (DABA) to gamma-N-acetyl-alpha,gamma-diaminobutyric acid (ADABA) with acetyl coenzyme A.</text>
</comment>